<sequence>MKSLLDRFLKGEAGAVAIEYGLIACLVSIVIVAALTLMAPQVEGLYITIKDAVVSALR</sequence>
<dbReference type="Proteomes" id="UP000599312">
    <property type="component" value="Unassembled WGS sequence"/>
</dbReference>
<organism evidence="2 3">
    <name type="scientific">Microvirga alba</name>
    <dbReference type="NCBI Taxonomy" id="2791025"/>
    <lineage>
        <taxon>Bacteria</taxon>
        <taxon>Pseudomonadati</taxon>
        <taxon>Pseudomonadota</taxon>
        <taxon>Alphaproteobacteria</taxon>
        <taxon>Hyphomicrobiales</taxon>
        <taxon>Methylobacteriaceae</taxon>
        <taxon>Microvirga</taxon>
    </lineage>
</organism>
<feature type="transmembrane region" description="Helical" evidence="1">
    <location>
        <begin position="20"/>
        <end position="40"/>
    </location>
</feature>
<dbReference type="AlphaFoldDB" id="A0A931FR94"/>
<evidence type="ECO:0000256" key="1">
    <source>
        <dbReference type="SAM" id="Phobius"/>
    </source>
</evidence>
<dbReference type="Pfam" id="PF04964">
    <property type="entry name" value="Flp_Fap"/>
    <property type="match status" value="1"/>
</dbReference>
<protein>
    <submittedName>
        <fullName evidence="2">Flp family type IVb pilin</fullName>
    </submittedName>
</protein>
<comment type="caution">
    <text evidence="2">The sequence shown here is derived from an EMBL/GenBank/DDBJ whole genome shotgun (WGS) entry which is preliminary data.</text>
</comment>
<keyword evidence="1" id="KW-1133">Transmembrane helix</keyword>
<accession>A0A931FR94</accession>
<dbReference type="InterPro" id="IPR007047">
    <property type="entry name" value="Flp_Fap"/>
</dbReference>
<dbReference type="RefSeq" id="WP_196273503.1">
    <property type="nucleotide sequence ID" value="NZ_JADQDO010000015.1"/>
</dbReference>
<evidence type="ECO:0000313" key="3">
    <source>
        <dbReference type="Proteomes" id="UP000599312"/>
    </source>
</evidence>
<reference evidence="2" key="1">
    <citation type="submission" date="2020-11" db="EMBL/GenBank/DDBJ databases">
        <authorList>
            <person name="Kim M.K."/>
        </authorList>
    </citation>
    <scope>NUCLEOTIDE SEQUENCE</scope>
    <source>
        <strain evidence="2">BT350</strain>
    </source>
</reference>
<dbReference type="EMBL" id="JADQDO010000015">
    <property type="protein sequence ID" value="MBF9235507.1"/>
    <property type="molecule type" value="Genomic_DNA"/>
</dbReference>
<evidence type="ECO:0000313" key="2">
    <source>
        <dbReference type="EMBL" id="MBF9235507.1"/>
    </source>
</evidence>
<keyword evidence="1" id="KW-0472">Membrane</keyword>
<proteinExistence type="predicted"/>
<gene>
    <name evidence="2" type="ORF">I2H38_19270</name>
</gene>
<keyword evidence="1" id="KW-0812">Transmembrane</keyword>
<name>A0A931FR94_9HYPH</name>
<keyword evidence="3" id="KW-1185">Reference proteome</keyword>